<dbReference type="RefSeq" id="WP_111513891.1">
    <property type="nucleotide sequence ID" value="NZ_QFYR01000001.1"/>
</dbReference>
<sequence length="255" mass="27308">MSDFNRGYARTIPADRADMSVDAGLRSFMLGVYNKVALGLVLSAALAYLTGQVEAVQQLLYRTAVSPVSGAEVLVGYTALGWIVAFGPLAVMLFGLVGMRNATPRTSGIYYWTIVALIGASLGAITLVYTGASIFKTFLITAAAFGALSLFGYTTKKDLTGFGSFLLVGLVGILLAGLVNVFLRSPMIDFVVSVLGVLIFAGLIAYDTQRLKMTYYELGGNQSAMGVATNYGALSLYLDFINLFTFLLRLFGDRR</sequence>
<protein>
    <submittedName>
        <fullName evidence="7">BAX inhibitor (BI)-1/YccA family protein</fullName>
    </submittedName>
</protein>
<comment type="subcellular location">
    <subcellularLocation>
        <location evidence="1">Membrane</location>
        <topology evidence="1">Multi-pass membrane protein</topology>
    </subcellularLocation>
</comment>
<dbReference type="CDD" id="cd10432">
    <property type="entry name" value="BI-1-like_bacterial"/>
    <property type="match status" value="1"/>
</dbReference>
<evidence type="ECO:0000256" key="5">
    <source>
        <dbReference type="ARBA" id="ARBA00023136"/>
    </source>
</evidence>
<dbReference type="Pfam" id="PF01027">
    <property type="entry name" value="Bax1-I"/>
    <property type="match status" value="1"/>
</dbReference>
<dbReference type="GO" id="GO:0005886">
    <property type="term" value="C:plasma membrane"/>
    <property type="evidence" value="ECO:0007669"/>
    <property type="project" value="TreeGrafter"/>
</dbReference>
<proteinExistence type="inferred from homology"/>
<keyword evidence="8" id="KW-1185">Reference proteome</keyword>
<feature type="transmembrane region" description="Helical" evidence="6">
    <location>
        <begin position="165"/>
        <end position="182"/>
    </location>
</feature>
<keyword evidence="4 6" id="KW-1133">Transmembrane helix</keyword>
<dbReference type="EMBL" id="QFYR01000001">
    <property type="protein sequence ID" value="RAK57439.1"/>
    <property type="molecule type" value="Genomic_DNA"/>
</dbReference>
<comment type="similarity">
    <text evidence="2 6">Belongs to the BI1 family.</text>
</comment>
<dbReference type="Proteomes" id="UP000249725">
    <property type="component" value="Unassembled WGS sequence"/>
</dbReference>
<accession>A0A328ASB4</accession>
<dbReference type="AlphaFoldDB" id="A0A328ASB4"/>
<evidence type="ECO:0000256" key="2">
    <source>
        <dbReference type="ARBA" id="ARBA00010350"/>
    </source>
</evidence>
<keyword evidence="3 6" id="KW-0812">Transmembrane</keyword>
<organism evidence="7 8">
    <name type="scientific">Phenylobacterium deserti</name>
    <dbReference type="NCBI Taxonomy" id="1914756"/>
    <lineage>
        <taxon>Bacteria</taxon>
        <taxon>Pseudomonadati</taxon>
        <taxon>Pseudomonadota</taxon>
        <taxon>Alphaproteobacteria</taxon>
        <taxon>Caulobacterales</taxon>
        <taxon>Caulobacteraceae</taxon>
        <taxon>Phenylobacterium</taxon>
    </lineage>
</organism>
<name>A0A328ASB4_9CAUL</name>
<dbReference type="InterPro" id="IPR006214">
    <property type="entry name" value="Bax_inhibitor_1-related"/>
</dbReference>
<dbReference type="OrthoDB" id="9793828at2"/>
<evidence type="ECO:0000313" key="7">
    <source>
        <dbReference type="EMBL" id="RAK57439.1"/>
    </source>
</evidence>
<evidence type="ECO:0000313" key="8">
    <source>
        <dbReference type="Proteomes" id="UP000249725"/>
    </source>
</evidence>
<evidence type="ECO:0000256" key="4">
    <source>
        <dbReference type="ARBA" id="ARBA00022989"/>
    </source>
</evidence>
<feature type="transmembrane region" description="Helical" evidence="6">
    <location>
        <begin position="109"/>
        <end position="128"/>
    </location>
</feature>
<feature type="transmembrane region" description="Helical" evidence="6">
    <location>
        <begin position="188"/>
        <end position="206"/>
    </location>
</feature>
<evidence type="ECO:0000256" key="6">
    <source>
        <dbReference type="RuleBase" id="RU004379"/>
    </source>
</evidence>
<feature type="transmembrane region" description="Helical" evidence="6">
    <location>
        <begin position="73"/>
        <end position="97"/>
    </location>
</feature>
<comment type="caution">
    <text evidence="7">The sequence shown here is derived from an EMBL/GenBank/DDBJ whole genome shotgun (WGS) entry which is preliminary data.</text>
</comment>
<gene>
    <name evidence="7" type="ORF">DJ018_05730</name>
</gene>
<feature type="transmembrane region" description="Helical" evidence="6">
    <location>
        <begin position="227"/>
        <end position="251"/>
    </location>
</feature>
<dbReference type="PANTHER" id="PTHR23291:SF50">
    <property type="entry name" value="PROTEIN LIFEGUARD 4"/>
    <property type="match status" value="1"/>
</dbReference>
<feature type="transmembrane region" description="Helical" evidence="6">
    <location>
        <begin position="36"/>
        <end position="53"/>
    </location>
</feature>
<evidence type="ECO:0000256" key="1">
    <source>
        <dbReference type="ARBA" id="ARBA00004141"/>
    </source>
</evidence>
<evidence type="ECO:0000256" key="3">
    <source>
        <dbReference type="ARBA" id="ARBA00022692"/>
    </source>
</evidence>
<feature type="transmembrane region" description="Helical" evidence="6">
    <location>
        <begin position="134"/>
        <end position="153"/>
    </location>
</feature>
<reference evidence="8" key="1">
    <citation type="submission" date="2018-05" db="EMBL/GenBank/DDBJ databases">
        <authorList>
            <person name="Li X."/>
        </authorList>
    </citation>
    <scope>NUCLEOTIDE SEQUENCE [LARGE SCALE GENOMIC DNA]</scope>
    <source>
        <strain evidence="8">YIM 73061</strain>
    </source>
</reference>
<keyword evidence="5 6" id="KW-0472">Membrane</keyword>
<dbReference type="PANTHER" id="PTHR23291">
    <property type="entry name" value="BAX INHIBITOR-RELATED"/>
    <property type="match status" value="1"/>
</dbReference>